<name>A0A401GKK8_9APHY</name>
<dbReference type="EMBL" id="BFAD01000004">
    <property type="protein sequence ID" value="GBE82674.1"/>
    <property type="molecule type" value="Genomic_DNA"/>
</dbReference>
<evidence type="ECO:0000313" key="2">
    <source>
        <dbReference type="EMBL" id="GBE82674.1"/>
    </source>
</evidence>
<sequence length="772" mass="87075">MLRSPCLPLHPDLHDYAMSLLRRREPIRLVRSKCLSWAKEHWQEQQGDGSHRFHLTPYDSSSLYRTAARERGIPQRSSAADNLDCWFHSEDPRPPSPLFTSSCLHYQPYLEGIFERFEIIISTPQQRDAAWTFGYKKQIIMDGTFRICSARVLCFIIMVINDQNKGIPVAHIVFSAKKHTKAVHADYNGALLTRLVEKFKIGMGVNPLGDTFCAAVAMTDNDPRERLALETTWEDILCILCLFHTWEDILCILCLFHTWQAWQNSLNKFMRGVPKGDPAKAVRSRLGAFLMRLLKVITNYTEAIAAFNTELQYFRMLGEKNDDEARWQSKVALAFLAYLQDYLKTRSFWKAWSRAGVIEAAARMGVLETQVARTSNHLESYNDKMKNIHFEPSKHSGRLPRIDVWIAVLITDVIPKFFENLHEARELADYRDKMRTLPVDKLHQGTRQTIATTHNTAVACPVSATSPTECQAKSPSLPSPPSFTPVERRMLEEFIEDPEIPEPGDNAKELMGDSPDAIEKIPGFRQALKICDDGSTSASCLSEDATHESADCAFVSWTDMEIALDSSAIIADLTDITLDFPFTCAQSEFAGSTPDSQMSSPSSVLARLSDSDSDSKFGDASLREEIQNKVAMITAFEKVDAEDGDNVTAMQEVLQATDLLTSALRRIARKSATALSRYDEFISPRMHAKLTGATSHRVVLLQVVPPFSTQPLTRGKTSVSPFILLPPLSPSLHPGDKCHIAVPELESQDQEHRLVPFERQLHEKRKPSYSWR</sequence>
<comment type="caution">
    <text evidence="2">The sequence shown here is derived from an EMBL/GenBank/DDBJ whole genome shotgun (WGS) entry which is preliminary data.</text>
</comment>
<protein>
    <recommendedName>
        <fullName evidence="4">MULE transposase domain-containing protein</fullName>
    </recommendedName>
</protein>
<dbReference type="OrthoDB" id="2422225at2759"/>
<dbReference type="GeneID" id="38779591"/>
<keyword evidence="3" id="KW-1185">Reference proteome</keyword>
<feature type="region of interest" description="Disordered" evidence="1">
    <location>
        <begin position="590"/>
        <end position="613"/>
    </location>
</feature>
<feature type="compositionally biased region" description="Low complexity" evidence="1">
    <location>
        <begin position="592"/>
        <end position="603"/>
    </location>
</feature>
<gene>
    <name evidence="2" type="ORF">SCP_0410590</name>
</gene>
<dbReference type="Proteomes" id="UP000287166">
    <property type="component" value="Unassembled WGS sequence"/>
</dbReference>
<evidence type="ECO:0000313" key="3">
    <source>
        <dbReference type="Proteomes" id="UP000287166"/>
    </source>
</evidence>
<dbReference type="AlphaFoldDB" id="A0A401GKK8"/>
<evidence type="ECO:0000256" key="1">
    <source>
        <dbReference type="SAM" id="MobiDB-lite"/>
    </source>
</evidence>
<organism evidence="2 3">
    <name type="scientific">Sparassis crispa</name>
    <dbReference type="NCBI Taxonomy" id="139825"/>
    <lineage>
        <taxon>Eukaryota</taxon>
        <taxon>Fungi</taxon>
        <taxon>Dikarya</taxon>
        <taxon>Basidiomycota</taxon>
        <taxon>Agaricomycotina</taxon>
        <taxon>Agaricomycetes</taxon>
        <taxon>Polyporales</taxon>
        <taxon>Sparassidaceae</taxon>
        <taxon>Sparassis</taxon>
    </lineage>
</organism>
<dbReference type="InParanoid" id="A0A401GKK8"/>
<accession>A0A401GKK8</accession>
<evidence type="ECO:0008006" key="4">
    <source>
        <dbReference type="Google" id="ProtNLM"/>
    </source>
</evidence>
<proteinExistence type="predicted"/>
<dbReference type="RefSeq" id="XP_027613587.1">
    <property type="nucleotide sequence ID" value="XM_027757786.1"/>
</dbReference>
<reference evidence="2 3" key="1">
    <citation type="journal article" date="2018" name="Sci. Rep.">
        <title>Genome sequence of the cauliflower mushroom Sparassis crispa (Hanabiratake) and its association with beneficial usage.</title>
        <authorList>
            <person name="Kiyama R."/>
            <person name="Furutani Y."/>
            <person name="Kawaguchi K."/>
            <person name="Nakanishi T."/>
        </authorList>
    </citation>
    <scope>NUCLEOTIDE SEQUENCE [LARGE SCALE GENOMIC DNA]</scope>
</reference>
<dbReference type="STRING" id="139825.A0A401GKK8"/>